<feature type="signal peptide" evidence="1">
    <location>
        <begin position="1"/>
        <end position="15"/>
    </location>
</feature>
<name>A0ABR2J536_9PEZI</name>
<keyword evidence="4" id="KW-1185">Reference proteome</keyword>
<evidence type="ECO:0000259" key="2">
    <source>
        <dbReference type="Pfam" id="PF24855"/>
    </source>
</evidence>
<dbReference type="InterPro" id="IPR056146">
    <property type="entry name" value="DUF7729"/>
</dbReference>
<dbReference type="EMBL" id="JAPCWZ010000003">
    <property type="protein sequence ID" value="KAK8872762.1"/>
    <property type="molecule type" value="Genomic_DNA"/>
</dbReference>
<comment type="caution">
    <text evidence="3">The sequence shown here is derived from an EMBL/GenBank/DDBJ whole genome shotgun (WGS) entry which is preliminary data.</text>
</comment>
<evidence type="ECO:0000313" key="3">
    <source>
        <dbReference type="EMBL" id="KAK8872762.1"/>
    </source>
</evidence>
<dbReference type="PANTHER" id="PTHR39460">
    <property type="entry name" value="EXPRESSED PROTEIN"/>
    <property type="match status" value="1"/>
</dbReference>
<dbReference type="PANTHER" id="PTHR39460:SF1">
    <property type="entry name" value="C6 TRANSCRIPTION FACTOR"/>
    <property type="match status" value="1"/>
</dbReference>
<feature type="chain" id="PRO_5045044251" evidence="1">
    <location>
        <begin position="16"/>
        <end position="340"/>
    </location>
</feature>
<feature type="domain" description="DUF7729" evidence="2">
    <location>
        <begin position="98"/>
        <end position="307"/>
    </location>
</feature>
<proteinExistence type="predicted"/>
<organism evidence="3 4">
    <name type="scientific">Apiospora arundinis</name>
    <dbReference type="NCBI Taxonomy" id="335852"/>
    <lineage>
        <taxon>Eukaryota</taxon>
        <taxon>Fungi</taxon>
        <taxon>Dikarya</taxon>
        <taxon>Ascomycota</taxon>
        <taxon>Pezizomycotina</taxon>
        <taxon>Sordariomycetes</taxon>
        <taxon>Xylariomycetidae</taxon>
        <taxon>Amphisphaeriales</taxon>
        <taxon>Apiosporaceae</taxon>
        <taxon>Apiospora</taxon>
    </lineage>
</organism>
<dbReference type="Pfam" id="PF24855">
    <property type="entry name" value="DUF7729"/>
    <property type="match status" value="1"/>
</dbReference>
<reference evidence="3 4" key="1">
    <citation type="journal article" date="2024" name="IMA Fungus">
        <title>Apiospora arundinis, a panoply of carbohydrate-active enzymes and secondary metabolites.</title>
        <authorList>
            <person name="Sorensen T."/>
            <person name="Petersen C."/>
            <person name="Muurmann A.T."/>
            <person name="Christiansen J.V."/>
            <person name="Brundto M.L."/>
            <person name="Overgaard C.K."/>
            <person name="Boysen A.T."/>
            <person name="Wollenberg R.D."/>
            <person name="Larsen T.O."/>
            <person name="Sorensen J.L."/>
            <person name="Nielsen K.L."/>
            <person name="Sondergaard T.E."/>
        </authorList>
    </citation>
    <scope>NUCLEOTIDE SEQUENCE [LARGE SCALE GENOMIC DNA]</scope>
    <source>
        <strain evidence="3 4">AAU 773</strain>
    </source>
</reference>
<protein>
    <submittedName>
        <fullName evidence="3">C6 zinc finger domain containing protein</fullName>
    </submittedName>
</protein>
<evidence type="ECO:0000256" key="1">
    <source>
        <dbReference type="SAM" id="SignalP"/>
    </source>
</evidence>
<gene>
    <name evidence="3" type="ORF">PGQ11_003276</name>
</gene>
<accession>A0ABR2J536</accession>
<evidence type="ECO:0000313" key="4">
    <source>
        <dbReference type="Proteomes" id="UP001390339"/>
    </source>
</evidence>
<dbReference type="Proteomes" id="UP001390339">
    <property type="component" value="Unassembled WGS sequence"/>
</dbReference>
<sequence>MIFANTLCWVSLTTAISLQAPQQPIETLVVDHSSPPDSEQWQQIMSEEEPARRLPRRRVAARAADQEEGSTTVISIQVPTSTTSKRAAAATPAAATGPLPSPMDSVPSTFSDDGSTNCPNFIQSFLADKTFKSCYPFSMLLQGGSNGFFDAQKSLVSITQVLDASCKADVKMCTSWLGDLADKFQQSGNCGNELSSGNTVVTKAYQGLKAYQPLFSATCLKEPETQAYCYAKAATDSKSISSVYLYYLPLNRSMPDTASPACNWCNQQTMGIFQSATANRKSSIAATYEGGSAVMNRVCGAQYVNSTLPVATENAALTMQQTPFLVLFSFLLMAFSHLFL</sequence>
<keyword evidence="1" id="KW-0732">Signal</keyword>